<dbReference type="InterPro" id="IPR052955">
    <property type="entry name" value="UPF0703_membrane_permease"/>
</dbReference>
<dbReference type="PANTHER" id="PTHR40047:SF1">
    <property type="entry name" value="UPF0703 PROTEIN YCGQ"/>
    <property type="match status" value="1"/>
</dbReference>
<feature type="domain" description="DUF1980" evidence="3">
    <location>
        <begin position="186"/>
        <end position="283"/>
    </location>
</feature>
<dbReference type="RefSeq" id="WP_244729200.1">
    <property type="nucleotide sequence ID" value="NZ_CP095045.1"/>
</dbReference>
<sequence>MSRSTGSRLWIGPVLGMIGIAAVLWLAATGRLGWYIHPRYAAFTVTMCAVAALGLAGAASLLIERTRNGPGREADAGRAGGTVAASVDRHGRPARRARLAEQGGWLLVALACAGLLIAPPATLSTALAQQRQLAEGTSATSLPAAPGGPGTAPAEAAGDGDAADGDAPTVRDWAGMLRQNGGVALEGRRATISGFVLADGTDAGSAAAEFAVARFAVSCCAVDAQPVGVPVALAGWADRYAEGSWVRVAGVFVANPDPTSPNAVVLRPAEITEIDAPEDPYVY</sequence>
<keyword evidence="2" id="KW-0472">Membrane</keyword>
<protein>
    <submittedName>
        <fullName evidence="4">TIGR03943 family protein</fullName>
    </submittedName>
</protein>
<dbReference type="NCBIfam" id="TIGR03943">
    <property type="entry name" value="TIGR03943 family putative permease subunit"/>
    <property type="match status" value="1"/>
</dbReference>
<evidence type="ECO:0000313" key="4">
    <source>
        <dbReference type="EMBL" id="UOQ58190.1"/>
    </source>
</evidence>
<accession>A0ABY4FPH5</accession>
<dbReference type="EMBL" id="CP095045">
    <property type="protein sequence ID" value="UOQ58190.1"/>
    <property type="molecule type" value="Genomic_DNA"/>
</dbReference>
<feature type="region of interest" description="Disordered" evidence="1">
    <location>
        <begin position="137"/>
        <end position="169"/>
    </location>
</feature>
<dbReference type="InterPro" id="IPR048447">
    <property type="entry name" value="DUF1980_C"/>
</dbReference>
<evidence type="ECO:0000259" key="3">
    <source>
        <dbReference type="Pfam" id="PF21537"/>
    </source>
</evidence>
<keyword evidence="5" id="KW-1185">Reference proteome</keyword>
<evidence type="ECO:0000256" key="1">
    <source>
        <dbReference type="SAM" id="MobiDB-lite"/>
    </source>
</evidence>
<feature type="transmembrane region" description="Helical" evidence="2">
    <location>
        <begin position="9"/>
        <end position="28"/>
    </location>
</feature>
<evidence type="ECO:0000256" key="2">
    <source>
        <dbReference type="SAM" id="Phobius"/>
    </source>
</evidence>
<reference evidence="4 5" key="1">
    <citation type="submission" date="2022-04" db="EMBL/GenBank/DDBJ databases">
        <title>Leucobacter sp. isolated from rhizosphere of garlic.</title>
        <authorList>
            <person name="Won M."/>
            <person name="Lee C.-M."/>
            <person name="Woen H.-Y."/>
            <person name="Kwon S.-W."/>
        </authorList>
    </citation>
    <scope>NUCLEOTIDE SEQUENCE [LARGE SCALE GENOMIC DNA]</scope>
    <source>
        <strain evidence="4 5">H21R-40</strain>
    </source>
</reference>
<keyword evidence="2" id="KW-0812">Transmembrane</keyword>
<dbReference type="InterPro" id="IPR015402">
    <property type="entry name" value="DUF1980"/>
</dbReference>
<keyword evidence="2" id="KW-1133">Transmembrane helix</keyword>
<dbReference type="PANTHER" id="PTHR40047">
    <property type="entry name" value="UPF0703 PROTEIN YCGQ"/>
    <property type="match status" value="1"/>
</dbReference>
<dbReference type="Proteomes" id="UP000831786">
    <property type="component" value="Chromosome"/>
</dbReference>
<dbReference type="Pfam" id="PF21537">
    <property type="entry name" value="DUF1980_C"/>
    <property type="match status" value="1"/>
</dbReference>
<feature type="transmembrane region" description="Helical" evidence="2">
    <location>
        <begin position="40"/>
        <end position="63"/>
    </location>
</feature>
<feature type="transmembrane region" description="Helical" evidence="2">
    <location>
        <begin position="105"/>
        <end position="123"/>
    </location>
</feature>
<feature type="compositionally biased region" description="Low complexity" evidence="1">
    <location>
        <begin position="151"/>
        <end position="168"/>
    </location>
</feature>
<name>A0ABY4FPH5_9MICO</name>
<evidence type="ECO:0000313" key="5">
    <source>
        <dbReference type="Proteomes" id="UP000831786"/>
    </source>
</evidence>
<gene>
    <name evidence="4" type="ORF">MUN78_04915</name>
</gene>
<organism evidence="4 5">
    <name type="scientific">Leucobacter allii</name>
    <dbReference type="NCBI Taxonomy" id="2932247"/>
    <lineage>
        <taxon>Bacteria</taxon>
        <taxon>Bacillati</taxon>
        <taxon>Actinomycetota</taxon>
        <taxon>Actinomycetes</taxon>
        <taxon>Micrococcales</taxon>
        <taxon>Microbacteriaceae</taxon>
        <taxon>Leucobacter</taxon>
    </lineage>
</organism>
<proteinExistence type="predicted"/>